<dbReference type="PROSITE" id="PS50893">
    <property type="entry name" value="ABC_TRANSPORTER_2"/>
    <property type="match status" value="1"/>
</dbReference>
<sequence length="325" mass="33891">MTAIETSSLTKTYDDLVAVDDLDLSVEEGEVFGFLGPNGAGKSTTINMLLDFTRPSAGSATVLGYDAQTETDAISPRVGVLPEGFDIYPRLSGRRHVEFAIETKGADDDPDAIIERVGLSADDADRPAGDYSKGMCQRLATGMALVGDPDLLIMDEPSSGLDPHGIREMQDLVRAEAERGTTVFFSSHILQHVEAVCDRVGVLNDGELVAVDTIEGLREEIGGGAAMELTLVEAAAGLRETAASVAGITDVVASDHALECTVTDPAAKADLVVALDGAGATIEDVRIEDVSLETLFTALTNGDESEAATETETASATASESGVAR</sequence>
<keyword evidence="3" id="KW-0547">Nucleotide-binding</keyword>
<dbReference type="SUPFAM" id="SSF52540">
    <property type="entry name" value="P-loop containing nucleoside triphosphate hydrolases"/>
    <property type="match status" value="1"/>
</dbReference>
<evidence type="ECO:0000259" key="6">
    <source>
        <dbReference type="PROSITE" id="PS50893"/>
    </source>
</evidence>
<evidence type="ECO:0000256" key="3">
    <source>
        <dbReference type="ARBA" id="ARBA00022741"/>
    </source>
</evidence>
<keyword evidence="4 7" id="KW-0067">ATP-binding</keyword>
<feature type="region of interest" description="Disordered" evidence="5">
    <location>
        <begin position="303"/>
        <end position="325"/>
    </location>
</feature>
<protein>
    <submittedName>
        <fullName evidence="7">ABC transporter ATP-binding protein</fullName>
    </submittedName>
</protein>
<evidence type="ECO:0000256" key="2">
    <source>
        <dbReference type="ARBA" id="ARBA00022448"/>
    </source>
</evidence>
<dbReference type="RefSeq" id="WP_174702960.1">
    <property type="nucleotide sequence ID" value="NZ_JABURA010000001.1"/>
</dbReference>
<dbReference type="OrthoDB" id="87732at2157"/>
<dbReference type="CDD" id="cd03230">
    <property type="entry name" value="ABC_DR_subfamily_A"/>
    <property type="match status" value="1"/>
</dbReference>
<accession>A0A8J8GHY0</accession>
<dbReference type="AlphaFoldDB" id="A0A8J8GHY0"/>
<dbReference type="GO" id="GO:0016887">
    <property type="term" value="F:ATP hydrolysis activity"/>
    <property type="evidence" value="ECO:0007669"/>
    <property type="project" value="InterPro"/>
</dbReference>
<feature type="domain" description="ABC transporter" evidence="6">
    <location>
        <begin position="4"/>
        <end position="230"/>
    </location>
</feature>
<gene>
    <name evidence="7" type="ORF">HT576_04765</name>
</gene>
<dbReference type="Pfam" id="PF00005">
    <property type="entry name" value="ABC_tran"/>
    <property type="match status" value="1"/>
</dbReference>
<evidence type="ECO:0000313" key="8">
    <source>
        <dbReference type="Proteomes" id="UP000728647"/>
    </source>
</evidence>
<evidence type="ECO:0000256" key="5">
    <source>
        <dbReference type="SAM" id="MobiDB-lite"/>
    </source>
</evidence>
<proteinExistence type="inferred from homology"/>
<reference evidence="7" key="1">
    <citation type="submission" date="2020-06" db="EMBL/GenBank/DDBJ databases">
        <title>Haloterrigena sp. nov., an extremely halophilic archaeon isolated from a saline sediment.</title>
        <authorList>
            <person name="Liu B.-B."/>
        </authorList>
    </citation>
    <scope>NUCLEOTIDE SEQUENCE</scope>
    <source>
        <strain evidence="7">SYSU A121-1</strain>
    </source>
</reference>
<dbReference type="PANTHER" id="PTHR43335:SF4">
    <property type="entry name" value="ABC TRANSPORTER, ATP-BINDING PROTEIN"/>
    <property type="match status" value="1"/>
</dbReference>
<keyword evidence="2" id="KW-0813">Transport</keyword>
<organism evidence="7 8">
    <name type="scientific">Haloterrigena gelatinilytica</name>
    <dbReference type="NCBI Taxonomy" id="2741724"/>
    <lineage>
        <taxon>Archaea</taxon>
        <taxon>Methanobacteriati</taxon>
        <taxon>Methanobacteriota</taxon>
        <taxon>Stenosarchaea group</taxon>
        <taxon>Halobacteria</taxon>
        <taxon>Halobacteriales</taxon>
        <taxon>Natrialbaceae</taxon>
        <taxon>Haloterrigena</taxon>
    </lineage>
</organism>
<dbReference type="PANTHER" id="PTHR43335">
    <property type="entry name" value="ABC TRANSPORTER, ATP-BINDING PROTEIN"/>
    <property type="match status" value="1"/>
</dbReference>
<evidence type="ECO:0000256" key="1">
    <source>
        <dbReference type="ARBA" id="ARBA00005417"/>
    </source>
</evidence>
<dbReference type="GO" id="GO:0005524">
    <property type="term" value="F:ATP binding"/>
    <property type="evidence" value="ECO:0007669"/>
    <property type="project" value="UniProtKB-KW"/>
</dbReference>
<dbReference type="EMBL" id="JABURA010000001">
    <property type="protein sequence ID" value="NUB90349.1"/>
    <property type="molecule type" value="Genomic_DNA"/>
</dbReference>
<dbReference type="SMART" id="SM00382">
    <property type="entry name" value="AAA"/>
    <property type="match status" value="1"/>
</dbReference>
<evidence type="ECO:0000256" key="4">
    <source>
        <dbReference type="ARBA" id="ARBA00022840"/>
    </source>
</evidence>
<dbReference type="InterPro" id="IPR027417">
    <property type="entry name" value="P-loop_NTPase"/>
</dbReference>
<feature type="compositionally biased region" description="Low complexity" evidence="5">
    <location>
        <begin position="310"/>
        <end position="325"/>
    </location>
</feature>
<name>A0A8J8GHY0_9EURY</name>
<dbReference type="InterPro" id="IPR003439">
    <property type="entry name" value="ABC_transporter-like_ATP-bd"/>
</dbReference>
<dbReference type="Proteomes" id="UP000728647">
    <property type="component" value="Unassembled WGS sequence"/>
</dbReference>
<dbReference type="InterPro" id="IPR003593">
    <property type="entry name" value="AAA+_ATPase"/>
</dbReference>
<evidence type="ECO:0000313" key="7">
    <source>
        <dbReference type="EMBL" id="NUB90349.1"/>
    </source>
</evidence>
<dbReference type="Gene3D" id="3.40.50.300">
    <property type="entry name" value="P-loop containing nucleotide triphosphate hydrolases"/>
    <property type="match status" value="1"/>
</dbReference>
<comment type="caution">
    <text evidence="7">The sequence shown here is derived from an EMBL/GenBank/DDBJ whole genome shotgun (WGS) entry which is preliminary data.</text>
</comment>
<comment type="similarity">
    <text evidence="1">Belongs to the ABC transporter superfamily.</text>
</comment>